<evidence type="ECO:0000313" key="1">
    <source>
        <dbReference type="EMBL" id="KDR75560.1"/>
    </source>
</evidence>
<gene>
    <name evidence="1" type="ORF">GALMADRAFT_156557</name>
</gene>
<dbReference type="EMBL" id="KL142380">
    <property type="protein sequence ID" value="KDR75560.1"/>
    <property type="molecule type" value="Genomic_DNA"/>
</dbReference>
<protein>
    <submittedName>
        <fullName evidence="1">Uncharacterized protein</fullName>
    </submittedName>
</protein>
<evidence type="ECO:0000313" key="2">
    <source>
        <dbReference type="Proteomes" id="UP000027222"/>
    </source>
</evidence>
<dbReference type="AlphaFoldDB" id="A0A067SXA2"/>
<proteinExistence type="predicted"/>
<dbReference type="HOGENOM" id="CLU_1656296_0_0_1"/>
<name>A0A067SXA2_GALM3</name>
<feature type="non-terminal residue" evidence="1">
    <location>
        <position position="1"/>
    </location>
</feature>
<accession>A0A067SXA2</accession>
<organism evidence="1 2">
    <name type="scientific">Galerina marginata (strain CBS 339.88)</name>
    <dbReference type="NCBI Taxonomy" id="685588"/>
    <lineage>
        <taxon>Eukaryota</taxon>
        <taxon>Fungi</taxon>
        <taxon>Dikarya</taxon>
        <taxon>Basidiomycota</taxon>
        <taxon>Agaricomycotina</taxon>
        <taxon>Agaricomycetes</taxon>
        <taxon>Agaricomycetidae</taxon>
        <taxon>Agaricales</taxon>
        <taxon>Agaricineae</taxon>
        <taxon>Strophariaceae</taxon>
        <taxon>Galerina</taxon>
    </lineage>
</organism>
<sequence length="160" mass="17526">LLEALSIGGSTSIATRNDCPQVFYYTCNDTIYPLDTKPPHRQAIPSYPPGVLSRAIQHGPSFIPSCHESHLLIGVIAYGTGSCTPFVVCVLDITCLSFKTTYPHADAETSRCLRLGSEADHYFAFILRIYPVNLLPQSSLPRRGIHDEQGVFVAGSRRSS</sequence>
<keyword evidence="2" id="KW-1185">Reference proteome</keyword>
<reference evidence="2" key="1">
    <citation type="journal article" date="2014" name="Proc. Natl. Acad. Sci. U.S.A.">
        <title>Extensive sampling of basidiomycete genomes demonstrates inadequacy of the white-rot/brown-rot paradigm for wood decay fungi.</title>
        <authorList>
            <person name="Riley R."/>
            <person name="Salamov A.A."/>
            <person name="Brown D.W."/>
            <person name="Nagy L.G."/>
            <person name="Floudas D."/>
            <person name="Held B.W."/>
            <person name="Levasseur A."/>
            <person name="Lombard V."/>
            <person name="Morin E."/>
            <person name="Otillar R."/>
            <person name="Lindquist E.A."/>
            <person name="Sun H."/>
            <person name="LaButti K.M."/>
            <person name="Schmutz J."/>
            <person name="Jabbour D."/>
            <person name="Luo H."/>
            <person name="Baker S.E."/>
            <person name="Pisabarro A.G."/>
            <person name="Walton J.D."/>
            <person name="Blanchette R.A."/>
            <person name="Henrissat B."/>
            <person name="Martin F."/>
            <person name="Cullen D."/>
            <person name="Hibbett D.S."/>
            <person name="Grigoriev I.V."/>
        </authorList>
    </citation>
    <scope>NUCLEOTIDE SEQUENCE [LARGE SCALE GENOMIC DNA]</scope>
    <source>
        <strain evidence="2">CBS 339.88</strain>
    </source>
</reference>
<dbReference type="Proteomes" id="UP000027222">
    <property type="component" value="Unassembled WGS sequence"/>
</dbReference>